<comment type="caution">
    <text evidence="2">The sequence shown here is derived from an EMBL/GenBank/DDBJ whole genome shotgun (WGS) entry which is preliminary data.</text>
</comment>
<dbReference type="Proteomes" id="UP001151760">
    <property type="component" value="Unassembled WGS sequence"/>
</dbReference>
<evidence type="ECO:0000313" key="3">
    <source>
        <dbReference type="Proteomes" id="UP001151760"/>
    </source>
</evidence>
<organism evidence="2 3">
    <name type="scientific">Tanacetum coccineum</name>
    <dbReference type="NCBI Taxonomy" id="301880"/>
    <lineage>
        <taxon>Eukaryota</taxon>
        <taxon>Viridiplantae</taxon>
        <taxon>Streptophyta</taxon>
        <taxon>Embryophyta</taxon>
        <taxon>Tracheophyta</taxon>
        <taxon>Spermatophyta</taxon>
        <taxon>Magnoliopsida</taxon>
        <taxon>eudicotyledons</taxon>
        <taxon>Gunneridae</taxon>
        <taxon>Pentapetalae</taxon>
        <taxon>asterids</taxon>
        <taxon>campanulids</taxon>
        <taxon>Asterales</taxon>
        <taxon>Asteraceae</taxon>
        <taxon>Asteroideae</taxon>
        <taxon>Anthemideae</taxon>
        <taxon>Anthemidinae</taxon>
        <taxon>Tanacetum</taxon>
    </lineage>
</organism>
<feature type="region of interest" description="Disordered" evidence="1">
    <location>
        <begin position="302"/>
        <end position="345"/>
    </location>
</feature>
<evidence type="ECO:0000256" key="1">
    <source>
        <dbReference type="SAM" id="MobiDB-lite"/>
    </source>
</evidence>
<dbReference type="EMBL" id="BQNB010019711">
    <property type="protein sequence ID" value="GJT88233.1"/>
    <property type="molecule type" value="Genomic_DNA"/>
</dbReference>
<feature type="compositionally biased region" description="Basic and acidic residues" evidence="1">
    <location>
        <begin position="82"/>
        <end position="91"/>
    </location>
</feature>
<keyword evidence="3" id="KW-1185">Reference proteome</keyword>
<sequence>MEAAKTLSKVASQRSKSVDKGKRYKRRKESKGKDIDSGFEEVNTGFEKVNTGGLGVSTGSGPVSSARGQREGKAPMIVEETQAPKRTKEQIQQEEASLAESIRLQTLEEEETAKQVHLDALLAKRMEEEELTEQQKQRKAQVQFEAQHYTEEDWDAIRAKLEANAELTKNVLGKELPEEDFAKKMVELVNQRKKFFAEERAKARRSKPMTQSLLRNYMMNYLKNQGTWKLTQLKKLSFEEVKEEFDKLVKQVESFVPMNIEATKAQLKRYGEELQTEISKKQRIDDKDVSVEEKVTEVKEEEPVIRTGKRKKQKARKGINVDKSPQGDSETDEEESVEAMNPTPLDTKSNIVANWKIFQQGERSIYQIIRANGADTVYMSFGAMLKDFTREDLIELYRLVMQKYGTNRPEDVYDRVLWSDLRTMFDPPLNEDAIWSLPLQQKIISWRYYDKCEVHCLTLEACSIYMLADRKYPLSKDACQVMLKMKLLDGKMNEVCYKLLKMIEKQAGVRK</sequence>
<gene>
    <name evidence="2" type="ORF">Tco_1069950</name>
</gene>
<feature type="compositionally biased region" description="Basic residues" evidence="1">
    <location>
        <begin position="307"/>
        <end position="317"/>
    </location>
</feature>
<protein>
    <submittedName>
        <fullName evidence="2">Uncharacterized protein</fullName>
    </submittedName>
</protein>
<name>A0ABQ5HK11_9ASTR</name>
<accession>A0ABQ5HK11</accession>
<evidence type="ECO:0000313" key="2">
    <source>
        <dbReference type="EMBL" id="GJT88233.1"/>
    </source>
</evidence>
<reference evidence="2" key="1">
    <citation type="journal article" date="2022" name="Int. J. Mol. Sci.">
        <title>Draft Genome of Tanacetum Coccineum: Genomic Comparison of Closely Related Tanacetum-Family Plants.</title>
        <authorList>
            <person name="Yamashiro T."/>
            <person name="Shiraishi A."/>
            <person name="Nakayama K."/>
            <person name="Satake H."/>
        </authorList>
    </citation>
    <scope>NUCLEOTIDE SEQUENCE</scope>
</reference>
<reference evidence="2" key="2">
    <citation type="submission" date="2022-01" db="EMBL/GenBank/DDBJ databases">
        <authorList>
            <person name="Yamashiro T."/>
            <person name="Shiraishi A."/>
            <person name="Satake H."/>
            <person name="Nakayama K."/>
        </authorList>
    </citation>
    <scope>NUCLEOTIDE SEQUENCE</scope>
</reference>
<proteinExistence type="predicted"/>
<feature type="region of interest" description="Disordered" evidence="1">
    <location>
        <begin position="1"/>
        <end position="94"/>
    </location>
</feature>